<feature type="compositionally biased region" description="Basic and acidic residues" evidence="1">
    <location>
        <begin position="273"/>
        <end position="284"/>
    </location>
</feature>
<feature type="region of interest" description="Disordered" evidence="1">
    <location>
        <begin position="1"/>
        <end position="70"/>
    </location>
</feature>
<feature type="compositionally biased region" description="Low complexity" evidence="1">
    <location>
        <begin position="393"/>
        <end position="414"/>
    </location>
</feature>
<accession>A0AAD7XF51</accession>
<feature type="region of interest" description="Disordered" evidence="1">
    <location>
        <begin position="202"/>
        <end position="242"/>
    </location>
</feature>
<gene>
    <name evidence="2" type="ORF">ONZ51_g1791</name>
</gene>
<evidence type="ECO:0000313" key="2">
    <source>
        <dbReference type="EMBL" id="KAJ8495255.1"/>
    </source>
</evidence>
<comment type="caution">
    <text evidence="2">The sequence shown here is derived from an EMBL/GenBank/DDBJ whole genome shotgun (WGS) entry which is preliminary data.</text>
</comment>
<dbReference type="EMBL" id="JAPEVG010000026">
    <property type="protein sequence ID" value="KAJ8495255.1"/>
    <property type="molecule type" value="Genomic_DNA"/>
</dbReference>
<reference evidence="2" key="1">
    <citation type="submission" date="2022-11" db="EMBL/GenBank/DDBJ databases">
        <title>Genome Sequence of Cubamyces cubensis.</title>
        <authorList>
            <person name="Buettner E."/>
        </authorList>
    </citation>
    <scope>NUCLEOTIDE SEQUENCE</scope>
    <source>
        <strain evidence="2">MPL-01</strain>
    </source>
</reference>
<dbReference type="AlphaFoldDB" id="A0AAD7XF51"/>
<feature type="compositionally biased region" description="Basic and acidic residues" evidence="1">
    <location>
        <begin position="219"/>
        <end position="242"/>
    </location>
</feature>
<organism evidence="2 3">
    <name type="scientific">Trametes cubensis</name>
    <dbReference type="NCBI Taxonomy" id="1111947"/>
    <lineage>
        <taxon>Eukaryota</taxon>
        <taxon>Fungi</taxon>
        <taxon>Dikarya</taxon>
        <taxon>Basidiomycota</taxon>
        <taxon>Agaricomycotina</taxon>
        <taxon>Agaricomycetes</taxon>
        <taxon>Polyporales</taxon>
        <taxon>Polyporaceae</taxon>
        <taxon>Trametes</taxon>
    </lineage>
</organism>
<evidence type="ECO:0000256" key="1">
    <source>
        <dbReference type="SAM" id="MobiDB-lite"/>
    </source>
</evidence>
<protein>
    <submittedName>
        <fullName evidence="2">Uncharacterized protein</fullName>
    </submittedName>
</protein>
<feature type="region of interest" description="Disordered" evidence="1">
    <location>
        <begin position="375"/>
        <end position="414"/>
    </location>
</feature>
<dbReference type="Proteomes" id="UP001215151">
    <property type="component" value="Unassembled WGS sequence"/>
</dbReference>
<feature type="region of interest" description="Disordered" evidence="1">
    <location>
        <begin position="265"/>
        <end position="300"/>
    </location>
</feature>
<keyword evidence="3" id="KW-1185">Reference proteome</keyword>
<proteinExistence type="predicted"/>
<feature type="compositionally biased region" description="Low complexity" evidence="1">
    <location>
        <begin position="55"/>
        <end position="70"/>
    </location>
</feature>
<name>A0AAD7XF51_9APHY</name>
<sequence>MVGKFPDFKKKSKSGASGDPPAPGAGDAPPAPSASGSGAGDPQHAPSRDKGKQRASAAAPASPTAPASVAKTVLAEKPRTMALWPWEWRPEHSAVVHRQGCAICDAYLNHREVEAGLGLNGIRHAMDDMFQETRQAGYKDGYDHGYKAGREDAVVAHAAKAEPELNRLRMTVRHLQNRNSRLVKRVNLWRAVAGVQEADSDESGWDSYLEADDDDEADEPLKPLSEAEKQARLKRWHDRERRRWKEQVADVARLQAVLAASRSQLDSAPAAAADKHPSRAPRGELRHRRRRTRGDAHPARSITHAGVGASVSTARGRTTAVASRWNTTTGRPNTNDGTLPARSLPGAAVRGRAATFSPAAAVCTTNVARKPKMEVSAADHGTSPSIARPLSGATATPTMPTRPKRPMTMLTGNR</sequence>
<feature type="compositionally biased region" description="Acidic residues" evidence="1">
    <location>
        <begin position="202"/>
        <end position="218"/>
    </location>
</feature>
<feature type="compositionally biased region" description="Low complexity" evidence="1">
    <location>
        <begin position="14"/>
        <end position="42"/>
    </location>
</feature>
<evidence type="ECO:0000313" key="3">
    <source>
        <dbReference type="Proteomes" id="UP001215151"/>
    </source>
</evidence>